<feature type="repeat" description="ANK" evidence="2">
    <location>
        <begin position="852"/>
        <end position="884"/>
    </location>
</feature>
<protein>
    <recommendedName>
        <fullName evidence="7">HET-domain-containing protein</fullName>
    </recommendedName>
</protein>
<keyword evidence="5" id="KW-1185">Reference proteome</keyword>
<dbReference type="SUPFAM" id="SSF52540">
    <property type="entry name" value="P-loop containing nucleoside triphosphate hydrolases"/>
    <property type="match status" value="1"/>
</dbReference>
<keyword evidence="2" id="KW-0040">ANK repeat</keyword>
<dbReference type="PANTHER" id="PTHR10039:SF16">
    <property type="entry name" value="GPI INOSITOL-DEACYLASE"/>
    <property type="match status" value="1"/>
</dbReference>
<dbReference type="PANTHER" id="PTHR10039">
    <property type="entry name" value="AMELOGENIN"/>
    <property type="match status" value="1"/>
</dbReference>
<dbReference type="InterPro" id="IPR010730">
    <property type="entry name" value="HET"/>
</dbReference>
<feature type="domain" description="Heterokaryon incompatibility" evidence="3">
    <location>
        <begin position="26"/>
        <end position="112"/>
    </location>
</feature>
<evidence type="ECO:0000313" key="6">
    <source>
        <dbReference type="RefSeq" id="XP_033455839.1"/>
    </source>
</evidence>
<name>A0A6J3LT25_9PEZI</name>
<dbReference type="InterPro" id="IPR036770">
    <property type="entry name" value="Ankyrin_rpt-contain_sf"/>
</dbReference>
<evidence type="ECO:0000313" key="5">
    <source>
        <dbReference type="Proteomes" id="UP000504637"/>
    </source>
</evidence>
<dbReference type="Proteomes" id="UP000504637">
    <property type="component" value="Unplaced"/>
</dbReference>
<dbReference type="PROSITE" id="PS50088">
    <property type="entry name" value="ANK_REPEAT"/>
    <property type="match status" value="1"/>
</dbReference>
<evidence type="ECO:0000256" key="2">
    <source>
        <dbReference type="PROSITE-ProRule" id="PRU00023"/>
    </source>
</evidence>
<dbReference type="Pfam" id="PF06985">
    <property type="entry name" value="HET"/>
    <property type="match status" value="1"/>
</dbReference>
<keyword evidence="1" id="KW-0677">Repeat</keyword>
<dbReference type="Pfam" id="PF24883">
    <property type="entry name" value="NPHP3_N"/>
    <property type="match status" value="1"/>
</dbReference>
<dbReference type="Pfam" id="PF13637">
    <property type="entry name" value="Ank_4"/>
    <property type="match status" value="1"/>
</dbReference>
<gene>
    <name evidence="6" type="ORF">K489DRAFT_80304</name>
</gene>
<organism evidence="6">
    <name type="scientific">Dissoconium aciculare CBS 342.82</name>
    <dbReference type="NCBI Taxonomy" id="1314786"/>
    <lineage>
        <taxon>Eukaryota</taxon>
        <taxon>Fungi</taxon>
        <taxon>Dikarya</taxon>
        <taxon>Ascomycota</taxon>
        <taxon>Pezizomycotina</taxon>
        <taxon>Dothideomycetes</taxon>
        <taxon>Dothideomycetidae</taxon>
        <taxon>Mycosphaerellales</taxon>
        <taxon>Dissoconiaceae</taxon>
        <taxon>Dissoconium</taxon>
    </lineage>
</organism>
<dbReference type="InterPro" id="IPR002110">
    <property type="entry name" value="Ankyrin_rpt"/>
</dbReference>
<evidence type="ECO:0000259" key="4">
    <source>
        <dbReference type="Pfam" id="PF24883"/>
    </source>
</evidence>
<evidence type="ECO:0000259" key="3">
    <source>
        <dbReference type="Pfam" id="PF06985"/>
    </source>
</evidence>
<reference evidence="6" key="3">
    <citation type="submission" date="2025-08" db="UniProtKB">
        <authorList>
            <consortium name="RefSeq"/>
        </authorList>
    </citation>
    <scope>IDENTIFICATION</scope>
    <source>
        <strain evidence="6">CBS 342.82</strain>
    </source>
</reference>
<dbReference type="InterPro" id="IPR027417">
    <property type="entry name" value="P-loop_NTPase"/>
</dbReference>
<sequence length="970" mass="110753">MSKIRLLNVSTLEFTEFPDDKTRPKYAIASHRWGVDEATYEDVKEKRNESKDGYQKIQAFAQYVRENTSGLDWLWIDTCCIDKKNAVELSYAINSMFKWYRNAEVCFAHLAGIASLTQRSDIGSDEWFRRGWTLQELLAPRLVVFLTKDWEVIGNKGSSFQFYSGTDVGPDVVAEISNIVGIPERVLNDWGASLTIPVRDKIRWMEGRRTTQEEDIVYALFGIVGVMLNVNYGEGEDNARNRVLAALRQRDEFEDERKEKFQKITAWLRPSNPWTNHESARKLHEPGTGDWLLQTDEYQAWKSADGPRCLWLYGGAGCGKTVLCSTTIEDMQVHCRGNDEFGYAVFYFTFSDERKQTYESLLISLLAQLGHKEPAFSMLQTLYDRPDKRSPGQRELEQLLDAAVKSYKQVFLHLDALDECPEEDNARRRILEGVGRLLLQAPNVHLIATSRDELETRNCMDRLGAKSVSLTSRLVYPDIQRYVLKELAINPKLSRLDPASKILVEQTLTRKANGMFRWVFCQIQELNKSKSTRPSSVEKALLNLPATLDETYERILQNISADDQQYAHTLLRWIAYAQRPLSLRELAEASIVFPSEDASGNDTVATDDRGGWEDALSILVGLIIAVRPPRRIEASIRRTRWDDFEMYYDQDSNYEQQTTPHTFIRLAHFSVKEYLESPRIAHSVVRRFQLDPGRDHRWITQSCLVYLMHYSDFTRKTSPEPVLDAFPLLRYAAMTWHRHASLQQSPDHTREVRFLTCKSYRSDWRNLHNIDSGDPTSGPYRGPPHGIGGSVYYASMLGHTDVVRALLAAGEEVDARGGRHGNALNAISFKGDERMTQILLAAGAKVDADGGEHGNALQTASTFGHEMVVRMLLAAGAEVNAQGGQSCHALKAAIRRGHESIVSMLLDAGAVDKEMEDELAAKFPRKWARDEEREHKRRDSILFRARRKRHEIAYARDPKSKIWTEALEER</sequence>
<dbReference type="GeneID" id="54366738"/>
<dbReference type="RefSeq" id="XP_033455839.1">
    <property type="nucleotide sequence ID" value="XM_033608937.1"/>
</dbReference>
<reference evidence="6" key="2">
    <citation type="submission" date="2020-04" db="EMBL/GenBank/DDBJ databases">
        <authorList>
            <consortium name="NCBI Genome Project"/>
        </authorList>
    </citation>
    <scope>NUCLEOTIDE SEQUENCE</scope>
    <source>
        <strain evidence="6">CBS 342.82</strain>
    </source>
</reference>
<dbReference type="SMART" id="SM00248">
    <property type="entry name" value="ANK"/>
    <property type="match status" value="4"/>
</dbReference>
<reference evidence="6" key="1">
    <citation type="submission" date="2020-01" db="EMBL/GenBank/DDBJ databases">
        <authorList>
            <consortium name="DOE Joint Genome Institute"/>
            <person name="Haridas S."/>
            <person name="Albert R."/>
            <person name="Binder M."/>
            <person name="Bloem J."/>
            <person name="Labutti K."/>
            <person name="Salamov A."/>
            <person name="Andreopoulos B."/>
            <person name="Baker S.E."/>
            <person name="Barry K."/>
            <person name="Bills G."/>
            <person name="Bluhm B.H."/>
            <person name="Cannon C."/>
            <person name="Castanera R."/>
            <person name="Culley D.E."/>
            <person name="Daum C."/>
            <person name="Ezra D."/>
            <person name="Gonzalez J.B."/>
            <person name="Henrissat B."/>
            <person name="Kuo A."/>
            <person name="Liang C."/>
            <person name="Lipzen A."/>
            <person name="Lutzoni F."/>
            <person name="Magnuson J."/>
            <person name="Mondo S."/>
            <person name="Nolan M."/>
            <person name="Ohm R."/>
            <person name="Pangilinan J."/>
            <person name="Park H.-J."/>
            <person name="Ramirez L."/>
            <person name="Alfaro M."/>
            <person name="Sun H."/>
            <person name="Tritt A."/>
            <person name="Yoshinaga Y."/>
            <person name="Zwiers L.-H."/>
            <person name="Turgeon B.G."/>
            <person name="Goodwin S.B."/>
            <person name="Spatafora J.W."/>
            <person name="Crous P.W."/>
            <person name="Grigoriev I.V."/>
        </authorList>
    </citation>
    <scope>NUCLEOTIDE SEQUENCE</scope>
    <source>
        <strain evidence="6">CBS 342.82</strain>
    </source>
</reference>
<dbReference type="Gene3D" id="3.40.50.300">
    <property type="entry name" value="P-loop containing nucleotide triphosphate hydrolases"/>
    <property type="match status" value="1"/>
</dbReference>
<evidence type="ECO:0008006" key="7">
    <source>
        <dbReference type="Google" id="ProtNLM"/>
    </source>
</evidence>
<feature type="domain" description="Nephrocystin 3-like N-terminal" evidence="4">
    <location>
        <begin position="287"/>
        <end position="451"/>
    </location>
</feature>
<dbReference type="InterPro" id="IPR056884">
    <property type="entry name" value="NPHP3-like_N"/>
</dbReference>
<dbReference type="SUPFAM" id="SSF48403">
    <property type="entry name" value="Ankyrin repeat"/>
    <property type="match status" value="1"/>
</dbReference>
<evidence type="ECO:0000256" key="1">
    <source>
        <dbReference type="ARBA" id="ARBA00022737"/>
    </source>
</evidence>
<accession>A0A6J3LT25</accession>
<dbReference type="Gene3D" id="1.25.40.20">
    <property type="entry name" value="Ankyrin repeat-containing domain"/>
    <property type="match status" value="1"/>
</dbReference>
<dbReference type="AlphaFoldDB" id="A0A6J3LT25"/>
<dbReference type="OrthoDB" id="1577640at2759"/>
<proteinExistence type="predicted"/>